<feature type="transmembrane region" description="Helical" evidence="8">
    <location>
        <begin position="403"/>
        <end position="422"/>
    </location>
</feature>
<comment type="similarity">
    <text evidence="2 7">Belongs to the membrane-bound acyltransferase family.</text>
</comment>
<dbReference type="Proteomes" id="UP001196301">
    <property type="component" value="Unassembled WGS sequence"/>
</dbReference>
<feature type="transmembrane region" description="Helical" evidence="8">
    <location>
        <begin position="77"/>
        <end position="95"/>
    </location>
</feature>
<dbReference type="InterPro" id="IPR004299">
    <property type="entry name" value="MBOAT_fam"/>
</dbReference>
<sequence>MLFSSISFLYYFLPIILILYFLSKDKYKNIILLLASLFFYFYGEPKYTVLMLVSAFSAYIHGILIDKFREKGYSKLFLISGLAVSLGILIVFKYMDFIIKNINYISHTNIKLLRLALPIGISFYTFQALSYIVDVYRSEAKVCRSFVDFATYVCLFPQLIAGPIVRYTTIEDELQNRIHSFEKFSYGVNRFVIGLGKKVILANNLGILVDIMSKSYDKSVLSYWMVAIFFTLQIYYDFSGYSDMAIGLGRMFGFDFLENFNYPYISKSIKEFWRRWHISLSSFFRDYVYIPLGGNRVSKFRWIFNLFVVWSLTGFWHGDSWNFILWGLYFAVILVVENLFLQNILYKLPTLLQHIYAKFLIIISFVIFNNENIKDLWISLYNMFNFRGLALYNDFSVYYLKSYGLLLTISIICATPILKNIIQKIKKERLGEKILSIINPIFNITLIIVVTAYLIDGSFNPFLYFRF</sequence>
<feature type="transmembrane region" description="Helical" evidence="8">
    <location>
        <begin position="115"/>
        <end position="133"/>
    </location>
</feature>
<feature type="transmembrane region" description="Helical" evidence="8">
    <location>
        <begin position="323"/>
        <end position="341"/>
    </location>
</feature>
<dbReference type="Pfam" id="PF03062">
    <property type="entry name" value="MBOAT"/>
    <property type="match status" value="1"/>
</dbReference>
<keyword evidence="7" id="KW-0012">Acyltransferase</keyword>
<reference evidence="9 10" key="1">
    <citation type="submission" date="2021-06" db="EMBL/GenBank/DDBJ databases">
        <authorList>
            <person name="Sun Q."/>
            <person name="Li D."/>
        </authorList>
    </citation>
    <scope>NUCLEOTIDE SEQUENCE [LARGE SCALE GENOMIC DNA]</scope>
    <source>
        <strain evidence="9 10">N19</strain>
    </source>
</reference>
<keyword evidence="5 8" id="KW-1133">Transmembrane helix</keyword>
<dbReference type="PIRSF" id="PIRSF016636">
    <property type="entry name" value="AlgI_DltB"/>
    <property type="match status" value="1"/>
</dbReference>
<evidence type="ECO:0000313" key="9">
    <source>
        <dbReference type="EMBL" id="MBU5335120.1"/>
    </source>
</evidence>
<feature type="transmembrane region" description="Helical" evidence="8">
    <location>
        <begin position="221"/>
        <end position="238"/>
    </location>
</feature>
<keyword evidence="4 8" id="KW-0812">Transmembrane</keyword>
<evidence type="ECO:0000256" key="1">
    <source>
        <dbReference type="ARBA" id="ARBA00004651"/>
    </source>
</evidence>
<feature type="transmembrane region" description="Helical" evidence="8">
    <location>
        <begin position="6"/>
        <end position="22"/>
    </location>
</feature>
<comment type="subcellular location">
    <subcellularLocation>
        <location evidence="1">Cell membrane</location>
        <topology evidence="1">Multi-pass membrane protein</topology>
    </subcellularLocation>
</comment>
<evidence type="ECO:0000256" key="6">
    <source>
        <dbReference type="ARBA" id="ARBA00023136"/>
    </source>
</evidence>
<feature type="transmembrane region" description="Helical" evidence="8">
    <location>
        <begin position="27"/>
        <end position="43"/>
    </location>
</feature>
<feature type="transmembrane region" description="Helical" evidence="8">
    <location>
        <begin position="434"/>
        <end position="455"/>
    </location>
</feature>
<dbReference type="InterPro" id="IPR051085">
    <property type="entry name" value="MB_O-acyltransferase"/>
</dbReference>
<dbReference type="PANTHER" id="PTHR13285">
    <property type="entry name" value="ACYLTRANSFERASE"/>
    <property type="match status" value="1"/>
</dbReference>
<keyword evidence="6 7" id="KW-0472">Membrane</keyword>
<gene>
    <name evidence="9" type="ORF">KQI20_01585</name>
</gene>
<evidence type="ECO:0000256" key="7">
    <source>
        <dbReference type="PIRNR" id="PIRNR016636"/>
    </source>
</evidence>
<evidence type="ECO:0000256" key="5">
    <source>
        <dbReference type="ARBA" id="ARBA00022989"/>
    </source>
</evidence>
<dbReference type="PANTHER" id="PTHR13285:SF18">
    <property type="entry name" value="PROTEIN-CYSTEINE N-PALMITOYLTRANSFERASE RASP"/>
    <property type="match status" value="1"/>
</dbReference>
<dbReference type="InterPro" id="IPR024194">
    <property type="entry name" value="Ac/AlaTfrase_AlgI/DltB"/>
</dbReference>
<dbReference type="PIRSF" id="PIRSF500217">
    <property type="entry name" value="AlgI"/>
    <property type="match status" value="1"/>
</dbReference>
<name>A0ABS6DTQ5_9FIRM</name>
<comment type="caution">
    <text evidence="9">The sequence shown here is derived from an EMBL/GenBank/DDBJ whole genome shotgun (WGS) entry which is preliminary data.</text>
</comment>
<protein>
    <submittedName>
        <fullName evidence="9">MBOAT family protein</fullName>
    </submittedName>
</protein>
<keyword evidence="3 7" id="KW-1003">Cell membrane</keyword>
<evidence type="ECO:0000256" key="8">
    <source>
        <dbReference type="SAM" id="Phobius"/>
    </source>
</evidence>
<dbReference type="EMBL" id="JAHLOQ010000002">
    <property type="protein sequence ID" value="MBU5335120.1"/>
    <property type="molecule type" value="Genomic_DNA"/>
</dbReference>
<evidence type="ECO:0000256" key="3">
    <source>
        <dbReference type="ARBA" id="ARBA00022475"/>
    </source>
</evidence>
<accession>A0ABS6DTQ5</accession>
<organism evidence="9 10">
    <name type="scientific">Intestinibacter bartlettii</name>
    <dbReference type="NCBI Taxonomy" id="261299"/>
    <lineage>
        <taxon>Bacteria</taxon>
        <taxon>Bacillati</taxon>
        <taxon>Bacillota</taxon>
        <taxon>Clostridia</taxon>
        <taxon>Peptostreptococcales</taxon>
        <taxon>Peptostreptococcaceae</taxon>
        <taxon>Intestinibacter</taxon>
    </lineage>
</organism>
<evidence type="ECO:0000256" key="2">
    <source>
        <dbReference type="ARBA" id="ARBA00010323"/>
    </source>
</evidence>
<feature type="transmembrane region" description="Helical" evidence="8">
    <location>
        <begin position="49"/>
        <end position="65"/>
    </location>
</feature>
<evidence type="ECO:0000256" key="4">
    <source>
        <dbReference type="ARBA" id="ARBA00022692"/>
    </source>
</evidence>
<keyword evidence="7" id="KW-0808">Transferase</keyword>
<evidence type="ECO:0000313" key="10">
    <source>
        <dbReference type="Proteomes" id="UP001196301"/>
    </source>
</evidence>
<proteinExistence type="inferred from homology"/>
<dbReference type="InterPro" id="IPR028362">
    <property type="entry name" value="AlgI"/>
</dbReference>
<keyword evidence="10" id="KW-1185">Reference proteome</keyword>